<dbReference type="InterPro" id="IPR016123">
    <property type="entry name" value="Mog1/PsbP_a/b/a-sand"/>
</dbReference>
<organism evidence="3 4">
    <name type="scientific">Fragilariopsis cylindrus CCMP1102</name>
    <dbReference type="NCBI Taxonomy" id="635003"/>
    <lineage>
        <taxon>Eukaryota</taxon>
        <taxon>Sar</taxon>
        <taxon>Stramenopiles</taxon>
        <taxon>Ochrophyta</taxon>
        <taxon>Bacillariophyta</taxon>
        <taxon>Bacillariophyceae</taxon>
        <taxon>Bacillariophycidae</taxon>
        <taxon>Bacillariales</taxon>
        <taxon>Bacillariaceae</taxon>
        <taxon>Fragilariopsis</taxon>
    </lineage>
</organism>
<protein>
    <recommendedName>
        <fullName evidence="2">PsbP C-terminal domain-containing protein</fullName>
    </recommendedName>
</protein>
<dbReference type="Pfam" id="PF01789">
    <property type="entry name" value="PsbP"/>
    <property type="match status" value="1"/>
</dbReference>
<evidence type="ECO:0000313" key="4">
    <source>
        <dbReference type="Proteomes" id="UP000095751"/>
    </source>
</evidence>
<evidence type="ECO:0000313" key="3">
    <source>
        <dbReference type="EMBL" id="OEU20656.1"/>
    </source>
</evidence>
<proteinExistence type="predicted"/>
<evidence type="ECO:0000256" key="1">
    <source>
        <dbReference type="SAM" id="SignalP"/>
    </source>
</evidence>
<dbReference type="SUPFAM" id="SSF55724">
    <property type="entry name" value="Mog1p/PsbP-like"/>
    <property type="match status" value="1"/>
</dbReference>
<evidence type="ECO:0000259" key="2">
    <source>
        <dbReference type="Pfam" id="PF01789"/>
    </source>
</evidence>
<dbReference type="GO" id="GO:0009523">
    <property type="term" value="C:photosystem II"/>
    <property type="evidence" value="ECO:0007669"/>
    <property type="project" value="InterPro"/>
</dbReference>
<sequence>MMVRICVTVLVAITSLTVVHAYSILKKGMMISRRNVFASSASVAAAGFSSSLLIDLSSIAPANAADDVASSSPTTPTLNNYKDEACKFSIDVPSDWIKNENTLPDRRKIDIYFKPDSDQKTLMFIAYTPVRSDFTTLGSFGSVDEVGQSTILPKSDLMGKDGVDATMLSAVAKKQAYFFDYVQTVPSQPKTHFQTIFSLAVEANGGKGNVLVTITVQAPEADYDSMKPLFTKILDSYKTS</sequence>
<dbReference type="PANTHER" id="PTHR31407:SF16">
    <property type="entry name" value="PSBP DOMAIN-CONTAINING PROTEIN 7, CHLOROPLASTIC"/>
    <property type="match status" value="1"/>
</dbReference>
<feature type="domain" description="PsbP C-terminal" evidence="2">
    <location>
        <begin position="78"/>
        <end position="238"/>
    </location>
</feature>
<dbReference type="InterPro" id="IPR002683">
    <property type="entry name" value="PsbP_C"/>
</dbReference>
<gene>
    <name evidence="3" type="ORF">FRACYDRAFT_267716</name>
</gene>
<dbReference type="InParanoid" id="A0A1E7FR83"/>
<keyword evidence="4" id="KW-1185">Reference proteome</keyword>
<dbReference type="GO" id="GO:0005509">
    <property type="term" value="F:calcium ion binding"/>
    <property type="evidence" value="ECO:0007669"/>
    <property type="project" value="InterPro"/>
</dbReference>
<dbReference type="GO" id="GO:0019898">
    <property type="term" value="C:extrinsic component of membrane"/>
    <property type="evidence" value="ECO:0007669"/>
    <property type="project" value="InterPro"/>
</dbReference>
<name>A0A1E7FR83_9STRA</name>
<reference evidence="3 4" key="1">
    <citation type="submission" date="2016-09" db="EMBL/GenBank/DDBJ databases">
        <title>Extensive genetic diversity and differential bi-allelic expression allows diatom success in the polar Southern Ocean.</title>
        <authorList>
            <consortium name="DOE Joint Genome Institute"/>
            <person name="Mock T."/>
            <person name="Otillar R.P."/>
            <person name="Strauss J."/>
            <person name="Dupont C."/>
            <person name="Frickenhaus S."/>
            <person name="Maumus F."/>
            <person name="Mcmullan M."/>
            <person name="Sanges R."/>
            <person name="Schmutz J."/>
            <person name="Toseland A."/>
            <person name="Valas R."/>
            <person name="Veluchamy A."/>
            <person name="Ward B.J."/>
            <person name="Allen A."/>
            <person name="Barry K."/>
            <person name="Falciatore A."/>
            <person name="Ferrante M."/>
            <person name="Fortunato A.E."/>
            <person name="Gloeckner G."/>
            <person name="Gruber A."/>
            <person name="Hipkin R."/>
            <person name="Janech M."/>
            <person name="Kroth P."/>
            <person name="Leese F."/>
            <person name="Lindquist E."/>
            <person name="Lyon B.R."/>
            <person name="Martin J."/>
            <person name="Mayer C."/>
            <person name="Parker M."/>
            <person name="Quesneville H."/>
            <person name="Raymond J."/>
            <person name="Uhlig C."/>
            <person name="Valentin K.U."/>
            <person name="Worden A.Z."/>
            <person name="Armbrust E.V."/>
            <person name="Bowler C."/>
            <person name="Green B."/>
            <person name="Moulton V."/>
            <person name="Van Oosterhout C."/>
            <person name="Grigoriev I."/>
        </authorList>
    </citation>
    <scope>NUCLEOTIDE SEQUENCE [LARGE SCALE GENOMIC DNA]</scope>
    <source>
        <strain evidence="3 4">CCMP1102</strain>
    </source>
</reference>
<keyword evidence="1" id="KW-0732">Signal</keyword>
<dbReference type="Gene3D" id="3.40.1000.10">
    <property type="entry name" value="Mog1/PsbP, alpha/beta/alpha sandwich"/>
    <property type="match status" value="1"/>
</dbReference>
<feature type="signal peptide" evidence="1">
    <location>
        <begin position="1"/>
        <end position="21"/>
    </location>
</feature>
<dbReference type="GO" id="GO:0015979">
    <property type="term" value="P:photosynthesis"/>
    <property type="evidence" value="ECO:0007669"/>
    <property type="project" value="InterPro"/>
</dbReference>
<feature type="chain" id="PRO_5009193465" description="PsbP C-terminal domain-containing protein" evidence="1">
    <location>
        <begin position="22"/>
        <end position="240"/>
    </location>
</feature>
<dbReference type="EMBL" id="KV784354">
    <property type="protein sequence ID" value="OEU20656.1"/>
    <property type="molecule type" value="Genomic_DNA"/>
</dbReference>
<dbReference type="KEGG" id="fcy:FRACYDRAFT_267716"/>
<dbReference type="Proteomes" id="UP000095751">
    <property type="component" value="Unassembled WGS sequence"/>
</dbReference>
<accession>A0A1E7FR83</accession>
<dbReference type="OrthoDB" id="2013293at2759"/>
<dbReference type="AlphaFoldDB" id="A0A1E7FR83"/>
<dbReference type="PANTHER" id="PTHR31407">
    <property type="match status" value="1"/>
</dbReference>